<accession>A0ABT1BQB1</accession>
<gene>
    <name evidence="3" type="primary">dsbG</name>
    <name evidence="3" type="ORF">M0L44_15420</name>
</gene>
<keyword evidence="1" id="KW-0676">Redox-active center</keyword>
<dbReference type="NCBIfam" id="NF008657">
    <property type="entry name" value="PRK11657.1"/>
    <property type="match status" value="1"/>
</dbReference>
<dbReference type="InterPro" id="IPR036249">
    <property type="entry name" value="Thioredoxin-like_sf"/>
</dbReference>
<dbReference type="PROSITE" id="PS51318">
    <property type="entry name" value="TAT"/>
    <property type="match status" value="1"/>
</dbReference>
<dbReference type="InterPro" id="IPR006311">
    <property type="entry name" value="TAT_signal"/>
</dbReference>
<dbReference type="InterPro" id="IPR012336">
    <property type="entry name" value="Thioredoxin-like_fold"/>
</dbReference>
<sequence>MTTHRLPTPALSGALTRRALLALAAIASASPASGLAATASADQLLPLLQNSSWIADGSIGARRVVYVFTDPNCPYCNKFWADARPWVQAGKVQLRHVIVGILTPESPGKAAALLGAPNPAAALASYEAGQVEATARALASGHPHPLSNQGLRPLAVVPAALGARLEANARLMQALGLQATPAVVWRDENGALQARTGVTPRTLNEAMGPR</sequence>
<reference evidence="3 4" key="1">
    <citation type="submission" date="2022-06" db="EMBL/GenBank/DDBJ databases">
        <title>Ideonella sp. NS12-5 Genome sequencing and assembly.</title>
        <authorList>
            <person name="Jung Y."/>
        </authorList>
    </citation>
    <scope>NUCLEOTIDE SEQUENCE [LARGE SCALE GENOMIC DNA]</scope>
    <source>
        <strain evidence="3 4">NS12-5</strain>
    </source>
</reference>
<dbReference type="RefSeq" id="WP_252770693.1">
    <property type="nucleotide sequence ID" value="NZ_JAMXMC010000008.1"/>
</dbReference>
<dbReference type="PANTHER" id="PTHR35272:SF4">
    <property type="entry name" value="THIOL:DISULFIDE INTERCHANGE PROTEIN DSBG"/>
    <property type="match status" value="1"/>
</dbReference>
<proteinExistence type="inferred from homology"/>
<name>A0ABT1BQB1_9BURK</name>
<keyword evidence="3" id="KW-0560">Oxidoreductase</keyword>
<organism evidence="3 4">
    <name type="scientific">Ideonella oryzae</name>
    <dbReference type="NCBI Taxonomy" id="2937441"/>
    <lineage>
        <taxon>Bacteria</taxon>
        <taxon>Pseudomonadati</taxon>
        <taxon>Pseudomonadota</taxon>
        <taxon>Betaproteobacteria</taxon>
        <taxon>Burkholderiales</taxon>
        <taxon>Sphaerotilaceae</taxon>
        <taxon>Ideonella</taxon>
    </lineage>
</organism>
<keyword evidence="1" id="KW-0574">Periplasm</keyword>
<dbReference type="SUPFAM" id="SSF52833">
    <property type="entry name" value="Thioredoxin-like"/>
    <property type="match status" value="1"/>
</dbReference>
<evidence type="ECO:0000313" key="3">
    <source>
        <dbReference type="EMBL" id="MCO5978094.1"/>
    </source>
</evidence>
<dbReference type="GO" id="GO:0016491">
    <property type="term" value="F:oxidoreductase activity"/>
    <property type="evidence" value="ECO:0007669"/>
    <property type="project" value="UniProtKB-KW"/>
</dbReference>
<keyword evidence="4" id="KW-1185">Reference proteome</keyword>
<dbReference type="Pfam" id="PF13098">
    <property type="entry name" value="Thioredoxin_2"/>
    <property type="match status" value="1"/>
</dbReference>
<evidence type="ECO:0000259" key="2">
    <source>
        <dbReference type="Pfam" id="PF13098"/>
    </source>
</evidence>
<keyword evidence="1" id="KW-0732">Signal</keyword>
<protein>
    <recommendedName>
        <fullName evidence="1">Thiol:disulfide interchange protein</fullName>
    </recommendedName>
</protein>
<comment type="function">
    <text evidence="1">Required for disulfide bond formation in some periplasmic proteins. Acts by transferring its disulfide bond to other proteins and is reduced in the process.</text>
</comment>
<dbReference type="CDD" id="cd03020">
    <property type="entry name" value="DsbA_DsbC_DsbG"/>
    <property type="match status" value="1"/>
</dbReference>
<dbReference type="InterPro" id="IPR051470">
    <property type="entry name" value="Thiol:disulfide_interchange"/>
</dbReference>
<evidence type="ECO:0000256" key="1">
    <source>
        <dbReference type="RuleBase" id="RU364038"/>
    </source>
</evidence>
<feature type="domain" description="Thioredoxin-like fold" evidence="2">
    <location>
        <begin position="62"/>
        <end position="201"/>
    </location>
</feature>
<dbReference type="PANTHER" id="PTHR35272">
    <property type="entry name" value="THIOL:DISULFIDE INTERCHANGE PROTEIN DSBC-RELATED"/>
    <property type="match status" value="1"/>
</dbReference>
<evidence type="ECO:0000313" key="4">
    <source>
        <dbReference type="Proteomes" id="UP001204851"/>
    </source>
</evidence>
<comment type="caution">
    <text evidence="3">The sequence shown here is derived from an EMBL/GenBank/DDBJ whole genome shotgun (WGS) entry which is preliminary data.</text>
</comment>
<feature type="chain" id="PRO_5044968969" description="Thiol:disulfide interchange protein" evidence="1">
    <location>
        <begin position="37"/>
        <end position="210"/>
    </location>
</feature>
<dbReference type="Proteomes" id="UP001204851">
    <property type="component" value="Unassembled WGS sequence"/>
</dbReference>
<dbReference type="Gene3D" id="3.40.30.10">
    <property type="entry name" value="Glutaredoxin"/>
    <property type="match status" value="1"/>
</dbReference>
<dbReference type="EMBL" id="JAMXMC010000008">
    <property type="protein sequence ID" value="MCO5978094.1"/>
    <property type="molecule type" value="Genomic_DNA"/>
</dbReference>
<dbReference type="InterPro" id="IPR033954">
    <property type="entry name" value="DiS-bond_Isoase_DsbC/G"/>
</dbReference>
<comment type="subcellular location">
    <subcellularLocation>
        <location evidence="1">Periplasm</location>
    </subcellularLocation>
</comment>
<feature type="signal peptide" evidence="1">
    <location>
        <begin position="1"/>
        <end position="36"/>
    </location>
</feature>
<comment type="similarity">
    <text evidence="1">Belongs to the thioredoxin family. DsbC subfamily.</text>
</comment>